<reference evidence="1" key="1">
    <citation type="journal article" date="2020" name="Stud. Mycol.">
        <title>101 Dothideomycetes genomes: a test case for predicting lifestyles and emergence of pathogens.</title>
        <authorList>
            <person name="Haridas S."/>
            <person name="Albert R."/>
            <person name="Binder M."/>
            <person name="Bloem J."/>
            <person name="Labutti K."/>
            <person name="Salamov A."/>
            <person name="Andreopoulos B."/>
            <person name="Baker S."/>
            <person name="Barry K."/>
            <person name="Bills G."/>
            <person name="Bluhm B."/>
            <person name="Cannon C."/>
            <person name="Castanera R."/>
            <person name="Culley D."/>
            <person name="Daum C."/>
            <person name="Ezra D."/>
            <person name="Gonzalez J."/>
            <person name="Henrissat B."/>
            <person name="Kuo A."/>
            <person name="Liang C."/>
            <person name="Lipzen A."/>
            <person name="Lutzoni F."/>
            <person name="Magnuson J."/>
            <person name="Mondo S."/>
            <person name="Nolan M."/>
            <person name="Ohm R."/>
            <person name="Pangilinan J."/>
            <person name="Park H.-J."/>
            <person name="Ramirez L."/>
            <person name="Alfaro M."/>
            <person name="Sun H."/>
            <person name="Tritt A."/>
            <person name="Yoshinaga Y."/>
            <person name="Zwiers L.-H."/>
            <person name="Turgeon B."/>
            <person name="Goodwin S."/>
            <person name="Spatafora J."/>
            <person name="Crous P."/>
            <person name="Grigoriev I."/>
        </authorList>
    </citation>
    <scope>NUCLEOTIDE SEQUENCE</scope>
    <source>
        <strain evidence="1">ATCC 200398</strain>
    </source>
</reference>
<organism evidence="1 2">
    <name type="scientific">Lindgomyces ingoldianus</name>
    <dbReference type="NCBI Taxonomy" id="673940"/>
    <lineage>
        <taxon>Eukaryota</taxon>
        <taxon>Fungi</taxon>
        <taxon>Dikarya</taxon>
        <taxon>Ascomycota</taxon>
        <taxon>Pezizomycotina</taxon>
        <taxon>Dothideomycetes</taxon>
        <taxon>Pleosporomycetidae</taxon>
        <taxon>Pleosporales</taxon>
        <taxon>Lindgomycetaceae</taxon>
        <taxon>Lindgomyces</taxon>
    </lineage>
</organism>
<comment type="caution">
    <text evidence="1">The sequence shown here is derived from an EMBL/GenBank/DDBJ whole genome shotgun (WGS) entry which is preliminary data.</text>
</comment>
<keyword evidence="2" id="KW-1185">Reference proteome</keyword>
<dbReference type="EMBL" id="MU003549">
    <property type="protein sequence ID" value="KAF2463508.1"/>
    <property type="molecule type" value="Genomic_DNA"/>
</dbReference>
<sequence length="163" mass="17435">MKATYFNLLGFAFLAAANPAPRGCPKEHCYTATNECNMPYGGCWDECDSPAERLQTFTKPHCPPSAHPTKPPSWTPTPTPSCSVLSICIDAITVCANGETKGYGGCFDTCTQPTVHPPESLCPPGPATITAATTPAPSTTKKPNPSEKPCTQKDSWKCKPTEW</sequence>
<accession>A0ACB6QA98</accession>
<gene>
    <name evidence="1" type="ORF">BDR25DRAFT_347164</name>
</gene>
<protein>
    <submittedName>
        <fullName evidence="1">Uncharacterized protein</fullName>
    </submittedName>
</protein>
<evidence type="ECO:0000313" key="1">
    <source>
        <dbReference type="EMBL" id="KAF2463508.1"/>
    </source>
</evidence>
<evidence type="ECO:0000313" key="2">
    <source>
        <dbReference type="Proteomes" id="UP000799755"/>
    </source>
</evidence>
<proteinExistence type="predicted"/>
<dbReference type="Proteomes" id="UP000799755">
    <property type="component" value="Unassembled WGS sequence"/>
</dbReference>
<name>A0ACB6QA98_9PLEO</name>